<dbReference type="Pfam" id="PF19806">
    <property type="entry name" value="DUF6289"/>
    <property type="match status" value="1"/>
</dbReference>
<evidence type="ECO:0000313" key="2">
    <source>
        <dbReference type="EMBL" id="RKH00763.1"/>
    </source>
</evidence>
<sequence length="91" mass="9414">MSVSLKSALLASAMLLSACGGVEDATAPDLETAEQAIIPQCKVGQSTRIFFYSDGAKTNQVGQRVCSCNGTVTTTGQVTSIWNLSATPCNP</sequence>
<name>A0A3A8JXX5_9BACT</name>
<keyword evidence="1" id="KW-0732">Signal</keyword>
<dbReference type="Proteomes" id="UP000268313">
    <property type="component" value="Unassembled WGS sequence"/>
</dbReference>
<dbReference type="PROSITE" id="PS51257">
    <property type="entry name" value="PROKAR_LIPOPROTEIN"/>
    <property type="match status" value="1"/>
</dbReference>
<dbReference type="OrthoDB" id="5522702at2"/>
<dbReference type="AlphaFoldDB" id="A0A3A8JXX5"/>
<dbReference type="RefSeq" id="WP_120604612.1">
    <property type="nucleotide sequence ID" value="NZ_RAWE01000086.1"/>
</dbReference>
<feature type="chain" id="PRO_5017430948" description="Hemolysin" evidence="1">
    <location>
        <begin position="19"/>
        <end position="91"/>
    </location>
</feature>
<comment type="caution">
    <text evidence="2">The sequence shown here is derived from an EMBL/GenBank/DDBJ whole genome shotgun (WGS) entry which is preliminary data.</text>
</comment>
<keyword evidence="3" id="KW-1185">Reference proteome</keyword>
<feature type="signal peptide" evidence="1">
    <location>
        <begin position="1"/>
        <end position="18"/>
    </location>
</feature>
<reference evidence="3" key="1">
    <citation type="submission" date="2018-09" db="EMBL/GenBank/DDBJ databases">
        <authorList>
            <person name="Livingstone P.G."/>
            <person name="Whitworth D.E."/>
        </authorList>
    </citation>
    <scope>NUCLEOTIDE SEQUENCE [LARGE SCALE GENOMIC DNA]</scope>
    <source>
        <strain evidence="3">CA043D</strain>
    </source>
</reference>
<accession>A0A3A8JXX5</accession>
<dbReference type="EMBL" id="RAWE01000086">
    <property type="protein sequence ID" value="RKH00763.1"/>
    <property type="molecule type" value="Genomic_DNA"/>
</dbReference>
<evidence type="ECO:0000313" key="3">
    <source>
        <dbReference type="Proteomes" id="UP000268313"/>
    </source>
</evidence>
<proteinExistence type="predicted"/>
<gene>
    <name evidence="2" type="ORF">D7X32_22445</name>
</gene>
<evidence type="ECO:0008006" key="4">
    <source>
        <dbReference type="Google" id="ProtNLM"/>
    </source>
</evidence>
<evidence type="ECO:0000256" key="1">
    <source>
        <dbReference type="SAM" id="SignalP"/>
    </source>
</evidence>
<protein>
    <recommendedName>
        <fullName evidence="4">Hemolysin</fullName>
    </recommendedName>
</protein>
<dbReference type="InterPro" id="IPR046256">
    <property type="entry name" value="DUF6289"/>
</dbReference>
<organism evidence="2 3">
    <name type="scientific">Corallococcus carmarthensis</name>
    <dbReference type="NCBI Taxonomy" id="2316728"/>
    <lineage>
        <taxon>Bacteria</taxon>
        <taxon>Pseudomonadati</taxon>
        <taxon>Myxococcota</taxon>
        <taxon>Myxococcia</taxon>
        <taxon>Myxococcales</taxon>
        <taxon>Cystobacterineae</taxon>
        <taxon>Myxococcaceae</taxon>
        <taxon>Corallococcus</taxon>
    </lineage>
</organism>